<dbReference type="InterPro" id="IPR011989">
    <property type="entry name" value="ARM-like"/>
</dbReference>
<keyword evidence="1" id="KW-0472">Membrane</keyword>
<evidence type="ECO:0000313" key="2">
    <source>
        <dbReference type="EMBL" id="RXJ01914.1"/>
    </source>
</evidence>
<feature type="transmembrane region" description="Helical" evidence="1">
    <location>
        <begin position="6"/>
        <end position="29"/>
    </location>
</feature>
<comment type="caution">
    <text evidence="2">The sequence shown here is derived from an EMBL/GenBank/DDBJ whole genome shotgun (WGS) entry which is preliminary data.</text>
</comment>
<evidence type="ECO:0000256" key="1">
    <source>
        <dbReference type="SAM" id="Phobius"/>
    </source>
</evidence>
<dbReference type="SUPFAM" id="SSF48371">
    <property type="entry name" value="ARM repeat"/>
    <property type="match status" value="1"/>
</dbReference>
<organism evidence="2 3">
    <name type="scientific">Anaerobacillus alkaliphilus</name>
    <dbReference type="NCBI Taxonomy" id="1548597"/>
    <lineage>
        <taxon>Bacteria</taxon>
        <taxon>Bacillati</taxon>
        <taxon>Bacillota</taxon>
        <taxon>Bacilli</taxon>
        <taxon>Bacillales</taxon>
        <taxon>Bacillaceae</taxon>
        <taxon>Anaerobacillus</taxon>
    </lineage>
</organism>
<reference evidence="2 3" key="1">
    <citation type="journal article" date="2019" name="Int. J. Syst. Evol. Microbiol.">
        <title>Anaerobacillus alkaliphilus sp. nov., a novel alkaliphilic and moderately halophilic bacterium.</title>
        <authorList>
            <person name="Borsodi A.K."/>
            <person name="Aszalos J.M."/>
            <person name="Bihari P."/>
            <person name="Nagy I."/>
            <person name="Schumann P."/>
            <person name="Sproer C."/>
            <person name="Kovacs A.L."/>
            <person name="Boka K."/>
            <person name="Dobosy P."/>
            <person name="Ovari M."/>
            <person name="Szili-Kovacs T."/>
            <person name="Toth E."/>
        </authorList>
    </citation>
    <scope>NUCLEOTIDE SEQUENCE [LARGE SCALE GENOMIC DNA]</scope>
    <source>
        <strain evidence="2 3">B16-10</strain>
    </source>
</reference>
<dbReference type="RefSeq" id="WP_129077871.1">
    <property type="nucleotide sequence ID" value="NZ_QOUX01000030.1"/>
</dbReference>
<gene>
    <name evidence="2" type="ORF">DS745_08755</name>
</gene>
<proteinExistence type="predicted"/>
<evidence type="ECO:0008006" key="4">
    <source>
        <dbReference type="Google" id="ProtNLM"/>
    </source>
</evidence>
<keyword evidence="3" id="KW-1185">Reference proteome</keyword>
<keyword evidence="1" id="KW-1133">Transmembrane helix</keyword>
<dbReference type="Proteomes" id="UP000290649">
    <property type="component" value="Unassembled WGS sequence"/>
</dbReference>
<evidence type="ECO:0000313" key="3">
    <source>
        <dbReference type="Proteomes" id="UP000290649"/>
    </source>
</evidence>
<keyword evidence="1" id="KW-0812">Transmembrane</keyword>
<dbReference type="EMBL" id="QOUX01000030">
    <property type="protein sequence ID" value="RXJ01914.1"/>
    <property type="molecule type" value="Genomic_DNA"/>
</dbReference>
<dbReference type="AlphaFoldDB" id="A0A4Q0VWK7"/>
<accession>A0A4Q0VWK7</accession>
<dbReference type="InterPro" id="IPR016024">
    <property type="entry name" value="ARM-type_fold"/>
</dbReference>
<name>A0A4Q0VWK7_9BACI</name>
<dbReference type="OrthoDB" id="2112914at2"/>
<sequence>MVDISLKTLVIINIILFFTLLLLFGYLLLQKHKDIKRKLRKARIKEKIRDGIFEHLNEGQEVKTRLFQRDPLSYEVVQELLLEYGTMVKGDEEQKRLQQFAEFHFSSYYQELLSHQNWSIRMNTLYSIENLSMKSMETDVWNHFAESTYEETVEQQQQIRVLAKLQSEKLASHLFVDKNIYPLPLYKEVLRTFQTDLFDQMVGRYDEANETLKVAILAIFAEKNDTSYLPLVERELENGHTDIRLQALKVIRSFGYVGNIELFSTFATSSLWQERMLFCKIAAVITKERFKETLVRLIGDESWWVRNAAGEALANYHDGDFILTHISEENEDSFARDMAKQWLGGEETAKS</sequence>
<dbReference type="Gene3D" id="1.25.10.10">
    <property type="entry name" value="Leucine-rich Repeat Variant"/>
    <property type="match status" value="1"/>
</dbReference>
<protein>
    <recommendedName>
        <fullName evidence="4">HEAT repeat domain-containing protein</fullName>
    </recommendedName>
</protein>